<evidence type="ECO:0000256" key="2">
    <source>
        <dbReference type="SAM" id="SignalP"/>
    </source>
</evidence>
<dbReference type="Proteomes" id="UP001628156">
    <property type="component" value="Unassembled WGS sequence"/>
</dbReference>
<feature type="region of interest" description="Disordered" evidence="1">
    <location>
        <begin position="336"/>
        <end position="421"/>
    </location>
</feature>
<evidence type="ECO:0000313" key="4">
    <source>
        <dbReference type="Proteomes" id="UP001628156"/>
    </source>
</evidence>
<keyword evidence="2" id="KW-0732">Signal</keyword>
<feature type="compositionally biased region" description="Low complexity" evidence="1">
    <location>
        <begin position="411"/>
        <end position="421"/>
    </location>
</feature>
<evidence type="ECO:0000256" key="1">
    <source>
        <dbReference type="SAM" id="MobiDB-lite"/>
    </source>
</evidence>
<feature type="compositionally biased region" description="Basic residues" evidence="1">
    <location>
        <begin position="340"/>
        <end position="351"/>
    </location>
</feature>
<comment type="caution">
    <text evidence="3">The sequence shown here is derived from an EMBL/GenBank/DDBJ whole genome shotgun (WGS) entry which is preliminary data.</text>
</comment>
<gene>
    <name evidence="3" type="ORF">ENUP19_0041G0039</name>
</gene>
<feature type="chain" id="PRO_5046140167" evidence="2">
    <location>
        <begin position="20"/>
        <end position="421"/>
    </location>
</feature>
<dbReference type="EMBL" id="BAAFRS010000041">
    <property type="protein sequence ID" value="GAB1219693.1"/>
    <property type="molecule type" value="Genomic_DNA"/>
</dbReference>
<evidence type="ECO:0000313" key="3">
    <source>
        <dbReference type="EMBL" id="GAB1219693.1"/>
    </source>
</evidence>
<feature type="signal peptide" evidence="2">
    <location>
        <begin position="1"/>
        <end position="19"/>
    </location>
</feature>
<accession>A0ABQ0DA79</accession>
<reference evidence="3 4" key="1">
    <citation type="journal article" date="2019" name="PLoS Negl. Trop. Dis.">
        <title>Whole genome sequencing of Entamoeba nuttalli reveals mammalian host-related molecular signatures and a novel octapeptide-repeat surface protein.</title>
        <authorList>
            <person name="Tanaka M."/>
            <person name="Makiuchi T."/>
            <person name="Komiyama T."/>
            <person name="Shiina T."/>
            <person name="Osaki K."/>
            <person name="Tachibana H."/>
        </authorList>
    </citation>
    <scope>NUCLEOTIDE SEQUENCE [LARGE SCALE GENOMIC DNA]</scope>
    <source>
        <strain evidence="3 4">P19-061405</strain>
    </source>
</reference>
<protein>
    <submittedName>
        <fullName evidence="3">Uncharacterized protein</fullName>
    </submittedName>
</protein>
<feature type="compositionally biased region" description="Basic residues" evidence="1">
    <location>
        <begin position="358"/>
        <end position="410"/>
    </location>
</feature>
<keyword evidence="4" id="KW-1185">Reference proteome</keyword>
<sequence>MGKIVILIYLSCIISCVTAELYTFDDFELFSEIEYQVDLSSYVDEEKDEEALDVFMNLFEVNDFMLEDDGFFGDLWNGAKKMAGDAVNAIKETATKVIEKGTKFMAENGEKISKVLDKVGDVAGFVGNKIVGPLSNVAATVGPVFGPIGVSIAGGLKTATGILKGVEVGARAAAGATRTVTEFSKNYQSGGGTPEERMKRAAGKAWEKLKDEGKKFIANEAGNLAGKVAGKFGGKLMSGAGKLIDKGIGKASKYIGKGASEWLGNKAKNFMQDKIEEGVNKVKDKVTNKLGDAMGVDPSTGVLSIDKIKEKVQKGKDMYKKGKETINKGKKKVLRLDKNKKLKSKKSKSKKSNLQNTKTKKSSTPKRNNKPKKISVSKRSTKLKKISVSKRNNKSKRNTKPRHSPKRRQTNKQSNTQKKKK</sequence>
<proteinExistence type="predicted"/>
<organism evidence="3 4">
    <name type="scientific">Entamoeba nuttalli</name>
    <dbReference type="NCBI Taxonomy" id="412467"/>
    <lineage>
        <taxon>Eukaryota</taxon>
        <taxon>Amoebozoa</taxon>
        <taxon>Evosea</taxon>
        <taxon>Archamoebae</taxon>
        <taxon>Mastigamoebida</taxon>
        <taxon>Entamoebidae</taxon>
        <taxon>Entamoeba</taxon>
    </lineage>
</organism>
<name>A0ABQ0DA79_9EUKA</name>